<organism evidence="1 2">
    <name type="scientific">Micromonospora mirobrigensis</name>
    <dbReference type="NCBI Taxonomy" id="262898"/>
    <lineage>
        <taxon>Bacteria</taxon>
        <taxon>Bacillati</taxon>
        <taxon>Actinomycetota</taxon>
        <taxon>Actinomycetes</taxon>
        <taxon>Micromonosporales</taxon>
        <taxon>Micromonosporaceae</taxon>
        <taxon>Micromonospora</taxon>
    </lineage>
</organism>
<evidence type="ECO:0000313" key="2">
    <source>
        <dbReference type="Proteomes" id="UP000199504"/>
    </source>
</evidence>
<dbReference type="AlphaFoldDB" id="A0A1C5AF33"/>
<sequence length="145" mass="16972">MVHVDDFYRDMPHERRWALSPEEGLQQYFDWQRLRREALEPLKSGQPAHYRPYSWLPTGGLAPRSIALAARPVIIVEGVYAARPEVKDLIDLAVLVETPRAERFRRLTARGHGNQHWWSRWDAAETLYFTRVRPTDTFDLVVPGH</sequence>
<dbReference type="InterPro" id="IPR027417">
    <property type="entry name" value="P-loop_NTPase"/>
</dbReference>
<gene>
    <name evidence="1" type="ORF">GA0070564_109144</name>
</gene>
<dbReference type="Gene3D" id="3.40.50.300">
    <property type="entry name" value="P-loop containing nucleotide triphosphate hydrolases"/>
    <property type="match status" value="1"/>
</dbReference>
<dbReference type="EMBL" id="FMCX01000009">
    <property type="protein sequence ID" value="SCF43686.1"/>
    <property type="molecule type" value="Genomic_DNA"/>
</dbReference>
<name>A0A1C5AF33_9ACTN</name>
<reference evidence="2" key="1">
    <citation type="submission" date="2016-06" db="EMBL/GenBank/DDBJ databases">
        <authorList>
            <person name="Varghese N."/>
            <person name="Submissions Spin"/>
        </authorList>
    </citation>
    <scope>NUCLEOTIDE SEQUENCE [LARGE SCALE GENOMIC DNA]</scope>
    <source>
        <strain evidence="2">DSM 44830</strain>
    </source>
</reference>
<evidence type="ECO:0008006" key="3">
    <source>
        <dbReference type="Google" id="ProtNLM"/>
    </source>
</evidence>
<protein>
    <recommendedName>
        <fullName evidence="3">Uridine kinase</fullName>
    </recommendedName>
</protein>
<dbReference type="STRING" id="262898.GA0070564_109144"/>
<proteinExistence type="predicted"/>
<dbReference type="Proteomes" id="UP000199504">
    <property type="component" value="Unassembled WGS sequence"/>
</dbReference>
<evidence type="ECO:0000313" key="1">
    <source>
        <dbReference type="EMBL" id="SCF43686.1"/>
    </source>
</evidence>
<keyword evidence="2" id="KW-1185">Reference proteome</keyword>
<accession>A0A1C5AF33</accession>
<dbReference type="SUPFAM" id="SSF52540">
    <property type="entry name" value="P-loop containing nucleoside triphosphate hydrolases"/>
    <property type="match status" value="1"/>
</dbReference>